<organism evidence="1 2">
    <name type="scientific">Trichinella patagoniensis</name>
    <dbReference type="NCBI Taxonomy" id="990121"/>
    <lineage>
        <taxon>Eukaryota</taxon>
        <taxon>Metazoa</taxon>
        <taxon>Ecdysozoa</taxon>
        <taxon>Nematoda</taxon>
        <taxon>Enoplea</taxon>
        <taxon>Dorylaimia</taxon>
        <taxon>Trichinellida</taxon>
        <taxon>Trichinellidae</taxon>
        <taxon>Trichinella</taxon>
    </lineage>
</organism>
<evidence type="ECO:0000313" key="2">
    <source>
        <dbReference type="Proteomes" id="UP000054783"/>
    </source>
</evidence>
<keyword evidence="2" id="KW-1185">Reference proteome</keyword>
<dbReference type="OrthoDB" id="284399at2759"/>
<comment type="caution">
    <text evidence="1">The sequence shown here is derived from an EMBL/GenBank/DDBJ whole genome shotgun (WGS) entry which is preliminary data.</text>
</comment>
<dbReference type="Proteomes" id="UP000054783">
    <property type="component" value="Unassembled WGS sequence"/>
</dbReference>
<name>A0A0V0ZZP1_9BILA</name>
<reference evidence="1 2" key="1">
    <citation type="submission" date="2015-01" db="EMBL/GenBank/DDBJ databases">
        <title>Evolution of Trichinella species and genotypes.</title>
        <authorList>
            <person name="Korhonen P.K."/>
            <person name="Edoardo P."/>
            <person name="Giuseppe L.R."/>
            <person name="Gasser R.B."/>
        </authorList>
    </citation>
    <scope>NUCLEOTIDE SEQUENCE [LARGE SCALE GENOMIC DNA]</scope>
    <source>
        <strain evidence="1">ISS2496</strain>
    </source>
</reference>
<sequence>MNFTVFNRCSVAVRIPMIRFGRHRKAAVDSKGESTKTGGSDKILSANLLLRKDATSQASGSKFDTLCSEFMMLTVHLQRCNDDCSLQNCQFMVK</sequence>
<evidence type="ECO:0000313" key="1">
    <source>
        <dbReference type="EMBL" id="KRY17917.1"/>
    </source>
</evidence>
<dbReference type="AlphaFoldDB" id="A0A0V0ZZP1"/>
<proteinExistence type="predicted"/>
<accession>A0A0V0ZZP1</accession>
<dbReference type="EMBL" id="JYDQ01000054">
    <property type="protein sequence ID" value="KRY17917.1"/>
    <property type="molecule type" value="Genomic_DNA"/>
</dbReference>
<protein>
    <submittedName>
        <fullName evidence="1">Uncharacterized protein</fullName>
    </submittedName>
</protein>
<gene>
    <name evidence="1" type="ORF">T12_4592</name>
</gene>